<dbReference type="Pfam" id="PF00646">
    <property type="entry name" value="F-box"/>
    <property type="match status" value="1"/>
</dbReference>
<name>A0A9N7RN12_STRHE</name>
<sequence>MEDRISELPIPILHHIFCFLTQKEAVKTCVLSKQWRHLGSTRPNLDFSQEWFNNTNQKIFSVVERTLQRCRDESLPIHELRLDVTAAVSFLGKSVPIVDRSRVLGDHLPVVVVNLEYLHIGGCLAVSGLDTRRVLSYFQFNILFVNENFMTKPCSCSTISSKCLWKLLRGNDGRSCGGQIWRSCETESKTGRFALD</sequence>
<evidence type="ECO:0000259" key="1">
    <source>
        <dbReference type="PROSITE" id="PS50181"/>
    </source>
</evidence>
<dbReference type="EMBL" id="CACSLK010027842">
    <property type="protein sequence ID" value="CAA0833949.1"/>
    <property type="molecule type" value="Genomic_DNA"/>
</dbReference>
<dbReference type="CDD" id="cd22160">
    <property type="entry name" value="F-box_AtFBL13-like"/>
    <property type="match status" value="1"/>
</dbReference>
<dbReference type="InterPro" id="IPR053781">
    <property type="entry name" value="F-box_AtFBL13-like"/>
</dbReference>
<evidence type="ECO:0000313" key="2">
    <source>
        <dbReference type="EMBL" id="CAA0833949.1"/>
    </source>
</evidence>
<dbReference type="Gene3D" id="1.20.1280.50">
    <property type="match status" value="1"/>
</dbReference>
<dbReference type="SUPFAM" id="SSF81383">
    <property type="entry name" value="F-box domain"/>
    <property type="match status" value="1"/>
</dbReference>
<comment type="caution">
    <text evidence="2">The sequence shown here is derived from an EMBL/GenBank/DDBJ whole genome shotgun (WGS) entry which is preliminary data.</text>
</comment>
<proteinExistence type="predicted"/>
<organism evidence="2 3">
    <name type="scientific">Striga hermonthica</name>
    <name type="common">Purple witchweed</name>
    <name type="synonym">Buchnera hermonthica</name>
    <dbReference type="NCBI Taxonomy" id="68872"/>
    <lineage>
        <taxon>Eukaryota</taxon>
        <taxon>Viridiplantae</taxon>
        <taxon>Streptophyta</taxon>
        <taxon>Embryophyta</taxon>
        <taxon>Tracheophyta</taxon>
        <taxon>Spermatophyta</taxon>
        <taxon>Magnoliopsida</taxon>
        <taxon>eudicotyledons</taxon>
        <taxon>Gunneridae</taxon>
        <taxon>Pentapetalae</taxon>
        <taxon>asterids</taxon>
        <taxon>lamiids</taxon>
        <taxon>Lamiales</taxon>
        <taxon>Orobanchaceae</taxon>
        <taxon>Buchnereae</taxon>
        <taxon>Striga</taxon>
    </lineage>
</organism>
<dbReference type="PROSITE" id="PS50181">
    <property type="entry name" value="FBOX"/>
    <property type="match status" value="1"/>
</dbReference>
<dbReference type="InterPro" id="IPR036047">
    <property type="entry name" value="F-box-like_dom_sf"/>
</dbReference>
<dbReference type="OrthoDB" id="612216at2759"/>
<dbReference type="InterPro" id="IPR001810">
    <property type="entry name" value="F-box_dom"/>
</dbReference>
<protein>
    <submittedName>
        <fullName evidence="2">F-box/FBD/LRR-repeat protein</fullName>
    </submittedName>
</protein>
<feature type="domain" description="F-box" evidence="1">
    <location>
        <begin position="2"/>
        <end position="50"/>
    </location>
</feature>
<reference evidence="2" key="1">
    <citation type="submission" date="2019-12" db="EMBL/GenBank/DDBJ databases">
        <authorList>
            <person name="Scholes J."/>
        </authorList>
    </citation>
    <scope>NUCLEOTIDE SEQUENCE</scope>
</reference>
<accession>A0A9N7RN12</accession>
<dbReference type="PANTHER" id="PTHR31639:SF42">
    <property type="entry name" value="OS02G0160200 PROTEIN"/>
    <property type="match status" value="1"/>
</dbReference>
<dbReference type="PANTHER" id="PTHR31639">
    <property type="entry name" value="F-BOX PROTEIN-LIKE"/>
    <property type="match status" value="1"/>
</dbReference>
<evidence type="ECO:0000313" key="3">
    <source>
        <dbReference type="Proteomes" id="UP001153555"/>
    </source>
</evidence>
<dbReference type="Proteomes" id="UP001153555">
    <property type="component" value="Unassembled WGS sequence"/>
</dbReference>
<keyword evidence="3" id="KW-1185">Reference proteome</keyword>
<gene>
    <name evidence="2" type="ORF">SHERM_29205</name>
</gene>
<dbReference type="AlphaFoldDB" id="A0A9N7RN12"/>